<dbReference type="KEGG" id="cun:Cul210932_1487"/>
<keyword evidence="8" id="KW-1003">Cell membrane</keyword>
<evidence type="ECO:0000256" key="9">
    <source>
        <dbReference type="ARBA" id="ARBA00022516"/>
    </source>
</evidence>
<evidence type="ECO:0000256" key="11">
    <source>
        <dbReference type="ARBA" id="ARBA00022692"/>
    </source>
</evidence>
<keyword evidence="13 19" id="KW-1133">Transmembrane helix</keyword>
<reference evidence="20 21" key="1">
    <citation type="submission" date="2021-11" db="EMBL/GenBank/DDBJ databases">
        <title>Whole genome sequences of diphtheriae toxin producing Corynebacterium ulcerans isolates from cats in Osaka, Japan.</title>
        <authorList>
            <person name="Umeda K."/>
            <person name="Hirai Y."/>
        </authorList>
    </citation>
    <scope>NUCLEOTIDE SEQUENCE [LARGE SCALE GENOMIC DNA]</scope>
    <source>
        <strain evidence="20 21">12109B-1</strain>
    </source>
</reference>
<evidence type="ECO:0000256" key="15">
    <source>
        <dbReference type="ARBA" id="ARBA00023136"/>
    </source>
</evidence>
<feature type="transmembrane region" description="Helical" evidence="19">
    <location>
        <begin position="181"/>
        <end position="206"/>
    </location>
</feature>
<dbReference type="PROSITE" id="PS01315">
    <property type="entry name" value="CDS"/>
    <property type="match status" value="1"/>
</dbReference>
<proteinExistence type="inferred from homology"/>
<evidence type="ECO:0000256" key="5">
    <source>
        <dbReference type="ARBA" id="ARBA00010185"/>
    </source>
</evidence>
<keyword evidence="12 18" id="KW-0548">Nucleotidyltransferase</keyword>
<keyword evidence="9" id="KW-0444">Lipid biosynthesis</keyword>
<evidence type="ECO:0000256" key="3">
    <source>
        <dbReference type="ARBA" id="ARBA00005119"/>
    </source>
</evidence>
<evidence type="ECO:0000256" key="7">
    <source>
        <dbReference type="ARBA" id="ARBA00019373"/>
    </source>
</evidence>
<dbReference type="AlphaFoldDB" id="A0ABD0BHW5"/>
<dbReference type="KEGG" id="cuz:Cul05146_1456"/>
<evidence type="ECO:0000256" key="16">
    <source>
        <dbReference type="ARBA" id="ARBA00023209"/>
    </source>
</evidence>
<evidence type="ECO:0000256" key="4">
    <source>
        <dbReference type="ARBA" id="ARBA00005189"/>
    </source>
</evidence>
<evidence type="ECO:0000256" key="14">
    <source>
        <dbReference type="ARBA" id="ARBA00023098"/>
    </source>
</evidence>
<evidence type="ECO:0000256" key="2">
    <source>
        <dbReference type="ARBA" id="ARBA00004651"/>
    </source>
</evidence>
<gene>
    <name evidence="20" type="ORF">CULCOIPH005_18720</name>
</gene>
<keyword evidence="16" id="KW-0594">Phospholipid biosynthesis</keyword>
<dbReference type="GO" id="GO:0008654">
    <property type="term" value="P:phospholipid biosynthetic process"/>
    <property type="evidence" value="ECO:0007669"/>
    <property type="project" value="UniProtKB-KW"/>
</dbReference>
<accession>A0ABD0BHW5</accession>
<sequence>MSDKHDAYASPIHSLGGPAKMNDAIKGFEHLPKPKNSAGRDLKAAISIGAGLGGVVLLAIFVIPHAWYPLVALAIALATAEVHARLSEAGYLVQRWVLIIGGQVMLWLSWPFGTRGLVAGFVAAVLVTMFSRLFHHGPHMPPKNYLRDTAMAIFVLTWVPLFGSFAAMLSQFQNDVAPGAYFIVTFMLCVVASDVGGYVAGVMFGAHPMAPAVSPKKSWEGFAGSVIFGMTVGVLSVYFLLDYTWWWGLILGFGLVICATLGDLVESQFKRELGIKDMSSMLPGHGGLMDRLDGMLPSAMVTWLVLSFISSV</sequence>
<keyword evidence="17" id="KW-1208">Phospholipid metabolism</keyword>
<comment type="caution">
    <text evidence="20">The sequence shown here is derived from an EMBL/GenBank/DDBJ whole genome shotgun (WGS) entry which is preliminary data.</text>
</comment>
<dbReference type="GO" id="GO:0004605">
    <property type="term" value="F:phosphatidate cytidylyltransferase activity"/>
    <property type="evidence" value="ECO:0007669"/>
    <property type="project" value="UniProtKB-EC"/>
</dbReference>
<comment type="similarity">
    <text evidence="5 18">Belongs to the CDS family.</text>
</comment>
<evidence type="ECO:0000313" key="20">
    <source>
        <dbReference type="EMBL" id="GJJ43683.1"/>
    </source>
</evidence>
<comment type="catalytic activity">
    <reaction evidence="1 18">
        <text>a 1,2-diacyl-sn-glycero-3-phosphate + CTP + H(+) = a CDP-1,2-diacyl-sn-glycerol + diphosphate</text>
        <dbReference type="Rhea" id="RHEA:16229"/>
        <dbReference type="ChEBI" id="CHEBI:15378"/>
        <dbReference type="ChEBI" id="CHEBI:33019"/>
        <dbReference type="ChEBI" id="CHEBI:37563"/>
        <dbReference type="ChEBI" id="CHEBI:58332"/>
        <dbReference type="ChEBI" id="CHEBI:58608"/>
        <dbReference type="EC" id="2.7.7.41"/>
    </reaction>
</comment>
<keyword evidence="14" id="KW-0443">Lipid metabolism</keyword>
<dbReference type="PANTHER" id="PTHR46382:SF1">
    <property type="entry name" value="PHOSPHATIDATE CYTIDYLYLTRANSFERASE"/>
    <property type="match status" value="1"/>
</dbReference>
<organism evidence="20 21">
    <name type="scientific">Corynebacterium ulcerans</name>
    <dbReference type="NCBI Taxonomy" id="65058"/>
    <lineage>
        <taxon>Bacteria</taxon>
        <taxon>Bacillati</taxon>
        <taxon>Actinomycetota</taxon>
        <taxon>Actinomycetes</taxon>
        <taxon>Mycobacteriales</taxon>
        <taxon>Corynebacteriaceae</taxon>
        <taxon>Corynebacterium</taxon>
    </lineage>
</organism>
<feature type="transmembrane region" description="Helical" evidence="19">
    <location>
        <begin position="146"/>
        <end position="169"/>
    </location>
</feature>
<protein>
    <recommendedName>
        <fullName evidence="7 18">Phosphatidate cytidylyltransferase</fullName>
        <ecNumber evidence="6 18">2.7.7.41</ecNumber>
    </recommendedName>
</protein>
<evidence type="ECO:0000313" key="21">
    <source>
        <dbReference type="Proteomes" id="UP001205910"/>
    </source>
</evidence>
<feature type="transmembrane region" description="Helical" evidence="19">
    <location>
        <begin position="116"/>
        <end position="134"/>
    </location>
</feature>
<dbReference type="EMBL" id="BQFK01000005">
    <property type="protein sequence ID" value="GJJ43683.1"/>
    <property type="molecule type" value="Genomic_DNA"/>
</dbReference>
<dbReference type="KEGG" id="cuq:Cul210931_1374"/>
<name>A0ABD0BHW5_CORUL</name>
<keyword evidence="15 19" id="KW-0472">Membrane</keyword>
<evidence type="ECO:0000256" key="6">
    <source>
        <dbReference type="ARBA" id="ARBA00012487"/>
    </source>
</evidence>
<dbReference type="GO" id="GO:0005886">
    <property type="term" value="C:plasma membrane"/>
    <property type="evidence" value="ECO:0007669"/>
    <property type="project" value="UniProtKB-SubCell"/>
</dbReference>
<evidence type="ECO:0000256" key="18">
    <source>
        <dbReference type="RuleBase" id="RU003938"/>
    </source>
</evidence>
<feature type="transmembrane region" description="Helical" evidence="19">
    <location>
        <begin position="91"/>
        <end position="110"/>
    </location>
</feature>
<dbReference type="InterPro" id="IPR000374">
    <property type="entry name" value="PC_trans"/>
</dbReference>
<keyword evidence="11 18" id="KW-0812">Transmembrane</keyword>
<feature type="transmembrane region" description="Helical" evidence="19">
    <location>
        <begin position="42"/>
        <end position="61"/>
    </location>
</feature>
<dbReference type="Pfam" id="PF01148">
    <property type="entry name" value="CTP_transf_1"/>
    <property type="match status" value="1"/>
</dbReference>
<dbReference type="Proteomes" id="UP001205910">
    <property type="component" value="Unassembled WGS sequence"/>
</dbReference>
<feature type="transmembrane region" description="Helical" evidence="19">
    <location>
        <begin position="218"/>
        <end position="239"/>
    </location>
</feature>
<feature type="transmembrane region" description="Helical" evidence="19">
    <location>
        <begin position="245"/>
        <end position="265"/>
    </location>
</feature>
<comment type="pathway">
    <text evidence="3 18">Phospholipid metabolism; CDP-diacylglycerol biosynthesis; CDP-diacylglycerol from sn-glycerol 3-phosphate: step 3/3.</text>
</comment>
<evidence type="ECO:0000256" key="17">
    <source>
        <dbReference type="ARBA" id="ARBA00023264"/>
    </source>
</evidence>
<dbReference type="PANTHER" id="PTHR46382">
    <property type="entry name" value="PHOSPHATIDATE CYTIDYLYLTRANSFERASE"/>
    <property type="match status" value="1"/>
</dbReference>
<evidence type="ECO:0000256" key="13">
    <source>
        <dbReference type="ARBA" id="ARBA00022989"/>
    </source>
</evidence>
<comment type="subcellular location">
    <subcellularLocation>
        <location evidence="2">Cell membrane</location>
        <topology evidence="2">Multi-pass membrane protein</topology>
    </subcellularLocation>
</comment>
<evidence type="ECO:0000256" key="1">
    <source>
        <dbReference type="ARBA" id="ARBA00001698"/>
    </source>
</evidence>
<keyword evidence="10 18" id="KW-0808">Transferase</keyword>
<evidence type="ECO:0000256" key="10">
    <source>
        <dbReference type="ARBA" id="ARBA00022679"/>
    </source>
</evidence>
<evidence type="ECO:0000256" key="12">
    <source>
        <dbReference type="ARBA" id="ARBA00022695"/>
    </source>
</evidence>
<dbReference type="EC" id="2.7.7.41" evidence="6 18"/>
<evidence type="ECO:0000256" key="8">
    <source>
        <dbReference type="ARBA" id="ARBA00022475"/>
    </source>
</evidence>
<comment type="pathway">
    <text evidence="4">Lipid metabolism.</text>
</comment>
<evidence type="ECO:0000256" key="19">
    <source>
        <dbReference type="SAM" id="Phobius"/>
    </source>
</evidence>